<comment type="subcellular location">
    <subcellularLocation>
        <location evidence="1">Membrane</location>
        <topology evidence="1">Single-pass type I membrane protein</topology>
    </subcellularLocation>
</comment>
<keyword evidence="9" id="KW-0325">Glycoprotein</keyword>
<reference evidence="11 12" key="1">
    <citation type="submission" date="2024-01" db="EMBL/GenBank/DDBJ databases">
        <authorList>
            <person name="Waweru B."/>
        </authorList>
    </citation>
    <scope>NUCLEOTIDE SEQUENCE [LARGE SCALE GENOMIC DNA]</scope>
</reference>
<evidence type="ECO:0000256" key="6">
    <source>
        <dbReference type="ARBA" id="ARBA00022989"/>
    </source>
</evidence>
<evidence type="ECO:0000313" key="12">
    <source>
        <dbReference type="Proteomes" id="UP001314170"/>
    </source>
</evidence>
<dbReference type="InterPro" id="IPR001611">
    <property type="entry name" value="Leu-rich_rpt"/>
</dbReference>
<evidence type="ECO:0000256" key="7">
    <source>
        <dbReference type="ARBA" id="ARBA00023136"/>
    </source>
</evidence>
<evidence type="ECO:0000256" key="1">
    <source>
        <dbReference type="ARBA" id="ARBA00004479"/>
    </source>
</evidence>
<dbReference type="SUPFAM" id="SSF52058">
    <property type="entry name" value="L domain-like"/>
    <property type="match status" value="1"/>
</dbReference>
<dbReference type="Pfam" id="PF00560">
    <property type="entry name" value="LRR_1"/>
    <property type="match status" value="1"/>
</dbReference>
<keyword evidence="12" id="KW-1185">Reference proteome</keyword>
<dbReference type="Proteomes" id="UP001314170">
    <property type="component" value="Unassembled WGS sequence"/>
</dbReference>
<dbReference type="InterPro" id="IPR032675">
    <property type="entry name" value="LRR_dom_sf"/>
</dbReference>
<keyword evidence="6 10" id="KW-1133">Transmembrane helix</keyword>
<evidence type="ECO:0000256" key="9">
    <source>
        <dbReference type="ARBA" id="ARBA00023180"/>
    </source>
</evidence>
<sequence length="147" mass="16154">MVSLYYESQLLATIGITFLLSCIVVPLDSAFLASEGKALLESGWWSNCINLPSDHCRWPGNLGKLEELHLSHNNLVSSIPLEIGNLGKLKELDLGHNNLVGSIPLETSNLRKFEELDLGHNNLVGSIPLEIGNLGKLKELDLTRNNL</sequence>
<accession>A0AAV1RHH4</accession>
<dbReference type="AlphaFoldDB" id="A0AAV1RHH4"/>
<keyword evidence="2" id="KW-0433">Leucine-rich repeat</keyword>
<evidence type="ECO:0000256" key="5">
    <source>
        <dbReference type="ARBA" id="ARBA00022737"/>
    </source>
</evidence>
<evidence type="ECO:0000256" key="10">
    <source>
        <dbReference type="SAM" id="Phobius"/>
    </source>
</evidence>
<organism evidence="11 12">
    <name type="scientific">Dovyalis caffra</name>
    <dbReference type="NCBI Taxonomy" id="77055"/>
    <lineage>
        <taxon>Eukaryota</taxon>
        <taxon>Viridiplantae</taxon>
        <taxon>Streptophyta</taxon>
        <taxon>Embryophyta</taxon>
        <taxon>Tracheophyta</taxon>
        <taxon>Spermatophyta</taxon>
        <taxon>Magnoliopsida</taxon>
        <taxon>eudicotyledons</taxon>
        <taxon>Gunneridae</taxon>
        <taxon>Pentapetalae</taxon>
        <taxon>rosids</taxon>
        <taxon>fabids</taxon>
        <taxon>Malpighiales</taxon>
        <taxon>Salicaceae</taxon>
        <taxon>Flacourtieae</taxon>
        <taxon>Dovyalis</taxon>
    </lineage>
</organism>
<dbReference type="PANTHER" id="PTHR27000:SF642">
    <property type="entry name" value="INACTIVE LEUCINE-RICH REPEAT RECEPTOR KINASE XIAO-RELATED"/>
    <property type="match status" value="1"/>
</dbReference>
<keyword evidence="3 10" id="KW-0812">Transmembrane</keyword>
<keyword evidence="7 10" id="KW-0472">Membrane</keyword>
<keyword evidence="4" id="KW-0732">Signal</keyword>
<proteinExistence type="predicted"/>
<evidence type="ECO:0000256" key="2">
    <source>
        <dbReference type="ARBA" id="ARBA00022614"/>
    </source>
</evidence>
<gene>
    <name evidence="11" type="ORF">DCAF_LOCUS10231</name>
</gene>
<name>A0AAV1RHH4_9ROSI</name>
<dbReference type="FunFam" id="3.80.10.10:FF:000041">
    <property type="entry name" value="LRR receptor-like serine/threonine-protein kinase ERECTA"/>
    <property type="match status" value="1"/>
</dbReference>
<evidence type="ECO:0000256" key="4">
    <source>
        <dbReference type="ARBA" id="ARBA00022729"/>
    </source>
</evidence>
<protein>
    <submittedName>
        <fullName evidence="11">Uncharacterized protein</fullName>
    </submittedName>
</protein>
<evidence type="ECO:0000256" key="3">
    <source>
        <dbReference type="ARBA" id="ARBA00022692"/>
    </source>
</evidence>
<keyword evidence="5" id="KW-0677">Repeat</keyword>
<feature type="non-terminal residue" evidence="11">
    <location>
        <position position="147"/>
    </location>
</feature>
<dbReference type="Pfam" id="PF12799">
    <property type="entry name" value="LRR_4"/>
    <property type="match status" value="1"/>
</dbReference>
<dbReference type="InterPro" id="IPR025875">
    <property type="entry name" value="Leu-rich_rpt_4"/>
</dbReference>
<dbReference type="EMBL" id="CAWUPB010000957">
    <property type="protein sequence ID" value="CAK7335145.1"/>
    <property type="molecule type" value="Genomic_DNA"/>
</dbReference>
<dbReference type="PANTHER" id="PTHR27000">
    <property type="entry name" value="LEUCINE-RICH REPEAT RECEPTOR-LIKE PROTEIN KINASE FAMILY PROTEIN-RELATED"/>
    <property type="match status" value="1"/>
</dbReference>
<feature type="transmembrane region" description="Helical" evidence="10">
    <location>
        <begin position="12"/>
        <end position="33"/>
    </location>
</feature>
<evidence type="ECO:0000256" key="8">
    <source>
        <dbReference type="ARBA" id="ARBA00023170"/>
    </source>
</evidence>
<keyword evidence="8" id="KW-0675">Receptor</keyword>
<comment type="caution">
    <text evidence="11">The sequence shown here is derived from an EMBL/GenBank/DDBJ whole genome shotgun (WGS) entry which is preliminary data.</text>
</comment>
<dbReference type="GO" id="GO:0016020">
    <property type="term" value="C:membrane"/>
    <property type="evidence" value="ECO:0007669"/>
    <property type="project" value="UniProtKB-SubCell"/>
</dbReference>
<dbReference type="PRINTS" id="PR00019">
    <property type="entry name" value="LEURICHRPT"/>
</dbReference>
<dbReference type="Gene3D" id="3.80.10.10">
    <property type="entry name" value="Ribonuclease Inhibitor"/>
    <property type="match status" value="1"/>
</dbReference>
<evidence type="ECO:0000313" key="11">
    <source>
        <dbReference type="EMBL" id="CAK7335145.1"/>
    </source>
</evidence>